<evidence type="ECO:0000313" key="3">
    <source>
        <dbReference type="Proteomes" id="UP001409291"/>
    </source>
</evidence>
<name>A0ABV0BWR3_9SPHI</name>
<evidence type="ECO:0000313" key="2">
    <source>
        <dbReference type="EMBL" id="MEN5379235.1"/>
    </source>
</evidence>
<dbReference type="RefSeq" id="WP_346581998.1">
    <property type="nucleotide sequence ID" value="NZ_JBDJNQ010000009.1"/>
</dbReference>
<dbReference type="EMBL" id="JBDJNQ010000009">
    <property type="protein sequence ID" value="MEN5379235.1"/>
    <property type="molecule type" value="Genomic_DNA"/>
</dbReference>
<keyword evidence="3" id="KW-1185">Reference proteome</keyword>
<comment type="caution">
    <text evidence="2">The sequence shown here is derived from an EMBL/GenBank/DDBJ whole genome shotgun (WGS) entry which is preliminary data.</text>
</comment>
<protein>
    <submittedName>
        <fullName evidence="2">MbnP family protein</fullName>
    </submittedName>
</protein>
<gene>
    <name evidence="2" type="ORF">ABE541_18365</name>
</gene>
<dbReference type="PROSITE" id="PS51257">
    <property type="entry name" value="PROKAR_LIPOPROTEIN"/>
    <property type="match status" value="1"/>
</dbReference>
<dbReference type="InterPro" id="IPR046863">
    <property type="entry name" value="MbnP-like_dom"/>
</dbReference>
<dbReference type="Proteomes" id="UP001409291">
    <property type="component" value="Unassembled WGS sequence"/>
</dbReference>
<feature type="domain" description="Copper-binding protein MbnP-like" evidence="1">
    <location>
        <begin position="37"/>
        <end position="249"/>
    </location>
</feature>
<accession>A0ABV0BWR3</accession>
<evidence type="ECO:0000259" key="1">
    <source>
        <dbReference type="Pfam" id="PF20243"/>
    </source>
</evidence>
<proteinExistence type="predicted"/>
<dbReference type="Pfam" id="PF20243">
    <property type="entry name" value="MbnP"/>
    <property type="match status" value="1"/>
</dbReference>
<sequence length="288" mass="32562">MKNYSKKGAFSLFSCILLLTACEKETIVQTSIDSGPGSTTLVFDARYGDADFELNKAYDFKLSNATGQFDLKYEFSQLRYWVSNVRLVNATGEEFKVPESYYLIEENVEIPVQEGSFDKKYPANKREQVQIGSIPAGDYTAVKFAIGVDSKYNDNLTLRAGELSSLNGMAFENWMWFTSYKFFVVNGKMTWVKASPEAPASQTFFWDFASNNLYTEKEIKLDKAITINAQMKSNINLELDVKKVIDIENPWSNRLISASKKELMTQLKDNLLTKAITLKSTSLTAIAK</sequence>
<organism evidence="2 3">
    <name type="scientific">Sphingobacterium kitahiroshimense</name>
    <dbReference type="NCBI Taxonomy" id="470446"/>
    <lineage>
        <taxon>Bacteria</taxon>
        <taxon>Pseudomonadati</taxon>
        <taxon>Bacteroidota</taxon>
        <taxon>Sphingobacteriia</taxon>
        <taxon>Sphingobacteriales</taxon>
        <taxon>Sphingobacteriaceae</taxon>
        <taxon>Sphingobacterium</taxon>
    </lineage>
</organism>
<reference evidence="2 3" key="1">
    <citation type="submission" date="2024-04" db="EMBL/GenBank/DDBJ databases">
        <title>WGS of bacteria from Torrens River.</title>
        <authorList>
            <person name="Wyrsch E.R."/>
            <person name="Drigo B."/>
        </authorList>
    </citation>
    <scope>NUCLEOTIDE SEQUENCE [LARGE SCALE GENOMIC DNA]</scope>
    <source>
        <strain evidence="2 3">TWI391</strain>
    </source>
</reference>